<dbReference type="Proteomes" id="UP001562425">
    <property type="component" value="Unassembled WGS sequence"/>
</dbReference>
<keyword evidence="4" id="KW-1185">Reference proteome</keyword>
<gene>
    <name evidence="3" type="ORF">pipiens_010540</name>
</gene>
<dbReference type="SUPFAM" id="SSF56219">
    <property type="entry name" value="DNase I-like"/>
    <property type="match status" value="1"/>
</dbReference>
<feature type="compositionally biased region" description="Polar residues" evidence="1">
    <location>
        <begin position="773"/>
        <end position="793"/>
    </location>
</feature>
<feature type="region of interest" description="Disordered" evidence="1">
    <location>
        <begin position="1324"/>
        <end position="1367"/>
    </location>
</feature>
<feature type="domain" description="Endonuclease/exonuclease/phosphatase" evidence="2">
    <location>
        <begin position="9"/>
        <end position="203"/>
    </location>
</feature>
<dbReference type="PANTHER" id="PTHR33395">
    <property type="entry name" value="TRANSCRIPTASE, PUTATIVE-RELATED-RELATED"/>
    <property type="match status" value="1"/>
</dbReference>
<feature type="region of interest" description="Disordered" evidence="1">
    <location>
        <begin position="757"/>
        <end position="801"/>
    </location>
</feature>
<feature type="compositionally biased region" description="Polar residues" evidence="1">
    <location>
        <begin position="887"/>
        <end position="896"/>
    </location>
</feature>
<dbReference type="InterPro" id="IPR005135">
    <property type="entry name" value="Endo/exonuclease/phosphatase"/>
</dbReference>
<evidence type="ECO:0000259" key="2">
    <source>
        <dbReference type="Pfam" id="PF03372"/>
    </source>
</evidence>
<name>A0ABD1D9P3_CULPP</name>
<dbReference type="Pfam" id="PF03372">
    <property type="entry name" value="Exo_endo_phos"/>
    <property type="match status" value="1"/>
</dbReference>
<feature type="non-terminal residue" evidence="3">
    <location>
        <position position="1"/>
    </location>
</feature>
<evidence type="ECO:0000256" key="1">
    <source>
        <dbReference type="SAM" id="MobiDB-lite"/>
    </source>
</evidence>
<feature type="compositionally biased region" description="Basic and acidic residues" evidence="1">
    <location>
        <begin position="1324"/>
        <end position="1350"/>
    </location>
</feature>
<proteinExistence type="predicted"/>
<evidence type="ECO:0000313" key="3">
    <source>
        <dbReference type="EMBL" id="KAL1396387.1"/>
    </source>
</evidence>
<organism evidence="3 4">
    <name type="scientific">Culex pipiens pipiens</name>
    <name type="common">Northern house mosquito</name>
    <dbReference type="NCBI Taxonomy" id="38569"/>
    <lineage>
        <taxon>Eukaryota</taxon>
        <taxon>Metazoa</taxon>
        <taxon>Ecdysozoa</taxon>
        <taxon>Arthropoda</taxon>
        <taxon>Hexapoda</taxon>
        <taxon>Insecta</taxon>
        <taxon>Pterygota</taxon>
        <taxon>Neoptera</taxon>
        <taxon>Endopterygota</taxon>
        <taxon>Diptera</taxon>
        <taxon>Nematocera</taxon>
        <taxon>Culicoidea</taxon>
        <taxon>Culicidae</taxon>
        <taxon>Culicinae</taxon>
        <taxon>Culicini</taxon>
        <taxon>Culex</taxon>
        <taxon>Culex</taxon>
    </lineage>
</organism>
<reference evidence="3 4" key="1">
    <citation type="submission" date="2024-05" db="EMBL/GenBank/DDBJ databases">
        <title>Culex pipiens pipiens assembly and annotation.</title>
        <authorList>
            <person name="Alout H."/>
            <person name="Durand T."/>
        </authorList>
    </citation>
    <scope>NUCLEOTIDE SEQUENCE [LARGE SCALE GENOMIC DNA]</scope>
    <source>
        <strain evidence="3">HA-2024</strain>
        <tissue evidence="3">Whole body</tissue>
    </source>
</reference>
<feature type="compositionally biased region" description="Basic residues" evidence="1">
    <location>
        <begin position="763"/>
        <end position="772"/>
    </location>
</feature>
<dbReference type="Gene3D" id="3.60.10.10">
    <property type="entry name" value="Endonuclease/exonuclease/phosphatase"/>
    <property type="match status" value="1"/>
</dbReference>
<evidence type="ECO:0000313" key="4">
    <source>
        <dbReference type="Proteomes" id="UP001562425"/>
    </source>
</evidence>
<dbReference type="PANTHER" id="PTHR33395:SF22">
    <property type="entry name" value="REVERSE TRANSCRIPTASE DOMAIN-CONTAINING PROTEIN"/>
    <property type="match status" value="1"/>
</dbReference>
<feature type="region of interest" description="Disordered" evidence="1">
    <location>
        <begin position="859"/>
        <end position="901"/>
    </location>
</feature>
<accession>A0ABD1D9P3</accession>
<protein>
    <recommendedName>
        <fullName evidence="2">Endonuclease/exonuclease/phosphatase domain-containing protein</fullName>
    </recommendedName>
</protein>
<dbReference type="EMBL" id="JBEHCU010006726">
    <property type="protein sequence ID" value="KAL1396387.1"/>
    <property type="molecule type" value="Genomic_DNA"/>
</dbReference>
<sequence length="1670" mass="187964">QNAGGMRSKSKQFFLALASSDYDVIALTETWLSDDIVDAELSPNYTIFRQDRSARTSDRRRGGGVLIAVRNSPVHACTRVVSEGYEHLEQVAVRVKVHNHHILVCCIYIRPNSDPDIYVSHGAAVQELLDLSTHDDSVIVTGDYNLPHLSWYFDDDLNCLIPLNASSEQELALTENVISTGLQQVCSLTNVNGRTLDLAFVNDVNSVELIEPPTPILKTDRHHKAFVLKAVFYAGASESSPLPGFEPDFSNCDYVRVSEALNSVDWDTLLRDQDTNGSTATFYDVVYNLIQQFVPMRRISCTRTGKLPWWTADLRHSRNILRKARKRLFRASTPENSAIVETLEAEYEALQDLRYREYLSRVEADVEDNPSSFWSYIKGRKRSSVHPTKISHNGRSADNPVDAANFFADFFSSVYDTVTPTASATYLDTLRTFDIDLPRPDFTQAEVETALNAIDPAKGAGPDRLPPAFIKELSSSFARPISTIFNRSLSEGVFPDEWKLAAITPIHKSGSTLNAENYRPISILSCLPKVFEVLIHKGMYSAAQEIVSTFQHGDRFPTVVPGVSGGTPGLQPGEELYNEQIPREMDKLAQPRRYFVGKIRPGDKATERPCSRLALSTATLCWRNPADPGPDRYFKGIFDIAPKLVATTTADPPTAVRHSYCAEPFRRPPPGRYDLTVCRGLVPLNVAPPRQRRLRRRLEMTLNASWKPFRQVATLRMHTVDIPKRRRKRGRNMKVAFGSSTARFKDQDFFPIGALQSTIPSQHQHRHPRRKSSQSASAGGPNPNQNHRSSTNFAADEEEPTTAVQLATLDRTRTKLFIVPRRYQTVAALARLLQVPPPPPERGETKMRTSRVKIEPADVDVEGNGPTMEAEVFDDGSKGCRRRPSGPNATPSTSTPDLAPVNRREYLARPKVVHIEDTLKRFDALLDTKSKTNLQKLASEQRKSRAVTIRDHVSCASPVPEVRPRPASAMDDKQREQYYRGLSEPKAYCLNDTLQRFGEVLDDSRRANLEENVGKLLSARESSTSQHLKHCPSNVAMQKPPALGVPPPGYNALEVAKSSSIADPPLRILELTLERFGPRMAPETKKEFELKVQEFKAQRNEKQPEATPPMSQTFPADYDPVAAAETSKLSWPNQHVMQDTLTKFGGTLKSEATKSMKERIQDQKIRRQETHKQHMHDCKLPEAPRAAHVRPSPDYDPVAVAKASKISIPSKHILKDTLDHHGKVIKPEARKNMQQMIKDRDLDRKTTHKQHTANCKYMKKVRAATPKRVPPPPGYNPAEVAKTSKVSRPNEHILKDTLAHYGGVLKPAARESMQKMIKDRDLERQTTHKQHLHDCKLEKPPRARDVRPSPDYDPVEVSKTSKVSRPNKHILQDTLDHYGPILKPTVRESMQRIVEALDFDKKSTHQRHSTNCHYMADALAATPPSFPPPPGYNTDEVAKTSKIAQPYRHRLQETLDRHGHSLPERAKEYLLNMLEEQRNLREVSTRCHRINCHLPEPPEPRVLHHAYSEKNIVSVIEKFKGKLKREAFDHLANNVFAHLPDLVLATDIAKLAKLDPDRQRLINVLYSTVASYNGKPLTAHDHELYVHLATGLASFTWDVIDAVQREKDAADKKEAESRQEVGRSSMTTEIFGHLARDMAHAQADRNVLKRVGSSLVGDAFKKKDQAVPSF</sequence>
<comment type="caution">
    <text evidence="3">The sequence shown here is derived from an EMBL/GenBank/DDBJ whole genome shotgun (WGS) entry which is preliminary data.</text>
</comment>
<dbReference type="InterPro" id="IPR036691">
    <property type="entry name" value="Endo/exonu/phosph_ase_sf"/>
</dbReference>